<protein>
    <submittedName>
        <fullName evidence="1">Uncharacterized protein</fullName>
    </submittedName>
</protein>
<gene>
    <name evidence="1" type="ORF">SAMN05421881_10108</name>
</gene>
<proteinExistence type="predicted"/>
<accession>A0A1H3EZ46</accession>
<dbReference type="Proteomes" id="UP000198640">
    <property type="component" value="Unassembled WGS sequence"/>
</dbReference>
<evidence type="ECO:0000313" key="2">
    <source>
        <dbReference type="Proteomes" id="UP000198640"/>
    </source>
</evidence>
<organism evidence="1 2">
    <name type="scientific">Nitrosomonas halophila</name>
    <dbReference type="NCBI Taxonomy" id="44576"/>
    <lineage>
        <taxon>Bacteria</taxon>
        <taxon>Pseudomonadati</taxon>
        <taxon>Pseudomonadota</taxon>
        <taxon>Betaproteobacteria</taxon>
        <taxon>Nitrosomonadales</taxon>
        <taxon>Nitrosomonadaceae</taxon>
        <taxon>Nitrosomonas</taxon>
    </lineage>
</organism>
<dbReference type="AlphaFoldDB" id="A0A1H3EZ46"/>
<name>A0A1H3EZ46_9PROT</name>
<evidence type="ECO:0000313" key="1">
    <source>
        <dbReference type="EMBL" id="SDX84021.1"/>
    </source>
</evidence>
<dbReference type="EMBL" id="FNOY01000010">
    <property type="protein sequence ID" value="SDX84021.1"/>
    <property type="molecule type" value="Genomic_DNA"/>
</dbReference>
<sequence>MAFTAIDLLTCIKTTLPRNCAAFDALAVQAACRRLFVSSTFLSQAGTQQMMKAFPCPVMRPAVKIVINRAPGREFTRQLPPLATLSSKYTKSHLTTDAYSTPAASPRLILADVVSNNAMLNCSDYSDNASSAFLLIMILFSLFILNDQAANVPIDVYHGAIGAALKLLSGSKRHAYRAAAQSVRFSSFLRSTPARHRTASCIRRSGPAQFFYVAD</sequence>
<keyword evidence="2" id="KW-1185">Reference proteome</keyword>
<reference evidence="1 2" key="1">
    <citation type="submission" date="2016-10" db="EMBL/GenBank/DDBJ databases">
        <authorList>
            <person name="de Groot N.N."/>
        </authorList>
    </citation>
    <scope>NUCLEOTIDE SEQUENCE [LARGE SCALE GENOMIC DNA]</scope>
    <source>
        <strain evidence="1 2">Nm1</strain>
    </source>
</reference>